<dbReference type="PANTHER" id="PTHR43290">
    <property type="entry name" value="MEVALONATE KINASE"/>
    <property type="match status" value="1"/>
</dbReference>
<dbReference type="SUPFAM" id="SSF55060">
    <property type="entry name" value="GHMP Kinase, C-terminal domain"/>
    <property type="match status" value="1"/>
</dbReference>
<evidence type="ECO:0000259" key="12">
    <source>
        <dbReference type="Pfam" id="PF10509"/>
    </source>
</evidence>
<dbReference type="EMBL" id="LCOY01000014">
    <property type="protein sequence ID" value="KKU88061.1"/>
    <property type="molecule type" value="Genomic_DNA"/>
</dbReference>
<dbReference type="Proteomes" id="UP000034739">
    <property type="component" value="Unassembled WGS sequence"/>
</dbReference>
<reference evidence="13 14" key="1">
    <citation type="journal article" date="2015" name="Nature">
        <title>rRNA introns, odd ribosomes, and small enigmatic genomes across a large radiation of phyla.</title>
        <authorList>
            <person name="Brown C.T."/>
            <person name="Hug L.A."/>
            <person name="Thomas B.C."/>
            <person name="Sharon I."/>
            <person name="Castelle C.J."/>
            <person name="Singh A."/>
            <person name="Wilkins M.J."/>
            <person name="Williams K.H."/>
            <person name="Banfield J.F."/>
        </authorList>
    </citation>
    <scope>NUCLEOTIDE SEQUENCE [LARGE SCALE GENOMIC DNA]</scope>
</reference>
<dbReference type="GO" id="GO:0005975">
    <property type="term" value="P:carbohydrate metabolic process"/>
    <property type="evidence" value="ECO:0007669"/>
    <property type="project" value="UniProtKB-ARBA"/>
</dbReference>
<dbReference type="GO" id="GO:0019287">
    <property type="term" value="P:isopentenyl diphosphate biosynthetic process, mevalonate pathway"/>
    <property type="evidence" value="ECO:0007669"/>
    <property type="project" value="UniProtKB-UniPathway"/>
</dbReference>
<accession>A0A0G1U1X2</accession>
<feature type="domain" description="GHMP kinase N-terminal" evidence="10">
    <location>
        <begin position="58"/>
        <end position="143"/>
    </location>
</feature>
<organism evidence="13 14">
    <name type="scientific">Candidatus Gottesmanbacteria bacterium GW2011_GWA2_47_9</name>
    <dbReference type="NCBI Taxonomy" id="1618445"/>
    <lineage>
        <taxon>Bacteria</taxon>
        <taxon>Candidatus Gottesmaniibacteriota</taxon>
    </lineage>
</organism>
<evidence type="ECO:0000256" key="9">
    <source>
        <dbReference type="ARBA" id="ARBA00029438"/>
    </source>
</evidence>
<dbReference type="InterPro" id="IPR014721">
    <property type="entry name" value="Ribsml_uS5_D2-typ_fold_subgr"/>
</dbReference>
<evidence type="ECO:0000259" key="10">
    <source>
        <dbReference type="Pfam" id="PF00288"/>
    </source>
</evidence>
<evidence type="ECO:0000256" key="1">
    <source>
        <dbReference type="ARBA" id="ARBA00022490"/>
    </source>
</evidence>
<keyword evidence="1" id="KW-0963">Cytoplasm</keyword>
<dbReference type="UniPathway" id="UPA00057">
    <property type="reaction ID" value="UER00098"/>
</dbReference>
<comment type="pathway">
    <text evidence="9">Isoprenoid biosynthesis; isopentenyl diphosphate biosynthesis via mevalonate pathway; isopentenyl diphosphate from (R)-mevalonate: step 1/3.</text>
</comment>
<evidence type="ECO:0000256" key="8">
    <source>
        <dbReference type="ARBA" id="ARBA00023098"/>
    </source>
</evidence>
<dbReference type="SUPFAM" id="SSF54211">
    <property type="entry name" value="Ribosomal protein S5 domain 2-like"/>
    <property type="match status" value="1"/>
</dbReference>
<evidence type="ECO:0000256" key="7">
    <source>
        <dbReference type="ARBA" id="ARBA00022842"/>
    </source>
</evidence>
<protein>
    <submittedName>
        <fullName evidence="13">Mevalonate kinase</fullName>
    </submittedName>
</protein>
<dbReference type="Pfam" id="PF00288">
    <property type="entry name" value="GHMP_kinases_N"/>
    <property type="match status" value="1"/>
</dbReference>
<dbReference type="PANTHER" id="PTHR43290:SF2">
    <property type="entry name" value="MEVALONATE KINASE"/>
    <property type="match status" value="1"/>
</dbReference>
<evidence type="ECO:0000259" key="11">
    <source>
        <dbReference type="Pfam" id="PF08544"/>
    </source>
</evidence>
<keyword evidence="2" id="KW-0444">Lipid biosynthesis</keyword>
<dbReference type="InterPro" id="IPR006204">
    <property type="entry name" value="GHMP_kinase_N_dom"/>
</dbReference>
<dbReference type="PATRIC" id="fig|1618445.3.peg.464"/>
<dbReference type="Pfam" id="PF10509">
    <property type="entry name" value="GalKase_gal_bdg"/>
    <property type="match status" value="1"/>
</dbReference>
<feature type="domain" description="Galactokinase N-terminal" evidence="12">
    <location>
        <begin position="3"/>
        <end position="36"/>
    </location>
</feature>
<dbReference type="GO" id="GO:0004496">
    <property type="term" value="F:mevalonate kinase activity"/>
    <property type="evidence" value="ECO:0007669"/>
    <property type="project" value="InterPro"/>
</dbReference>
<dbReference type="Gene3D" id="3.30.230.10">
    <property type="match status" value="1"/>
</dbReference>
<keyword evidence="5 13" id="KW-0418">Kinase</keyword>
<dbReference type="Gene3D" id="3.30.70.890">
    <property type="entry name" value="GHMP kinase, C-terminal domain"/>
    <property type="match status" value="1"/>
</dbReference>
<evidence type="ECO:0000256" key="3">
    <source>
        <dbReference type="ARBA" id="ARBA00022679"/>
    </source>
</evidence>
<name>A0A0G1U1X2_9BACT</name>
<keyword evidence="8" id="KW-0443">Lipid metabolism</keyword>
<dbReference type="NCBIfam" id="TIGR00549">
    <property type="entry name" value="mevalon_kin"/>
    <property type="match status" value="1"/>
</dbReference>
<gene>
    <name evidence="13" type="ORF">UY16_C0014G0021</name>
</gene>
<evidence type="ECO:0000256" key="6">
    <source>
        <dbReference type="ARBA" id="ARBA00022840"/>
    </source>
</evidence>
<dbReference type="AlphaFoldDB" id="A0A0G1U1X2"/>
<comment type="caution">
    <text evidence="13">The sequence shown here is derived from an EMBL/GenBank/DDBJ whole genome shotgun (WGS) entry which is preliminary data.</text>
</comment>
<dbReference type="InterPro" id="IPR019539">
    <property type="entry name" value="GalKase_N"/>
</dbReference>
<dbReference type="GO" id="GO:0005829">
    <property type="term" value="C:cytosol"/>
    <property type="evidence" value="ECO:0007669"/>
    <property type="project" value="TreeGrafter"/>
</dbReference>
<evidence type="ECO:0000256" key="4">
    <source>
        <dbReference type="ARBA" id="ARBA00022741"/>
    </source>
</evidence>
<dbReference type="Pfam" id="PF08544">
    <property type="entry name" value="GHMP_kinases_C"/>
    <property type="match status" value="1"/>
</dbReference>
<dbReference type="InterPro" id="IPR036554">
    <property type="entry name" value="GHMP_kinase_C_sf"/>
</dbReference>
<proteinExistence type="predicted"/>
<dbReference type="InterPro" id="IPR013750">
    <property type="entry name" value="GHMP_kinase_C_dom"/>
</dbReference>
<dbReference type="PRINTS" id="PR00959">
    <property type="entry name" value="MEVGALKINASE"/>
</dbReference>
<dbReference type="InterPro" id="IPR020568">
    <property type="entry name" value="Ribosomal_Su5_D2-typ_SF"/>
</dbReference>
<dbReference type="GO" id="GO:0005524">
    <property type="term" value="F:ATP binding"/>
    <property type="evidence" value="ECO:0007669"/>
    <property type="project" value="UniProtKB-KW"/>
</dbReference>
<dbReference type="InterPro" id="IPR006205">
    <property type="entry name" value="Mev_gal_kin"/>
</dbReference>
<evidence type="ECO:0000313" key="14">
    <source>
        <dbReference type="Proteomes" id="UP000034739"/>
    </source>
</evidence>
<keyword evidence="7" id="KW-0460">Magnesium</keyword>
<feature type="domain" description="GHMP kinase C-terminal" evidence="11">
    <location>
        <begin position="208"/>
        <end position="286"/>
    </location>
</feature>
<keyword evidence="3" id="KW-0808">Transferase</keyword>
<evidence type="ECO:0000256" key="2">
    <source>
        <dbReference type="ARBA" id="ARBA00022516"/>
    </source>
</evidence>
<sequence>MITVSAPGKLMLMGEHAVVYGYPCLVTAVDRRLTVSMEEAADGEVTIDAPESNNTRFVAEAITLGTAAWGINHHGLHIATKSELGNYGLGSSAAATVATLKALAVLFQKEISDRELFELGRRVVVAVQGNGSGFDVAASVWGGTLYFADGGKTIQPIELEELPLLVAYSGVKADTVNLVAAVAQKRKQYPERVERVFESIGKLVLQAKEALMKQDWERFGKYMDFNQEYLRDLGVSTQKLESFISAAKHAGALGAKLSGAGGGDCVIALATKDKKQETRNALEEVGGEVLELVPNAEGVHP</sequence>
<evidence type="ECO:0000313" key="13">
    <source>
        <dbReference type="EMBL" id="KKU88061.1"/>
    </source>
</evidence>
<keyword evidence="6" id="KW-0067">ATP-binding</keyword>
<evidence type="ECO:0000256" key="5">
    <source>
        <dbReference type="ARBA" id="ARBA00022777"/>
    </source>
</evidence>
<keyword evidence="4" id="KW-0547">Nucleotide-binding</keyword>